<organism evidence="1 2">
    <name type="scientific">Saprospira grandis (strain Lewin)</name>
    <dbReference type="NCBI Taxonomy" id="984262"/>
    <lineage>
        <taxon>Bacteria</taxon>
        <taxon>Pseudomonadati</taxon>
        <taxon>Bacteroidota</taxon>
        <taxon>Saprospiria</taxon>
        <taxon>Saprospirales</taxon>
        <taxon>Saprospiraceae</taxon>
        <taxon>Saprospira</taxon>
    </lineage>
</organism>
<dbReference type="KEGG" id="sgn:SGRA_1034"/>
<gene>
    <name evidence="1" type="ordered locus">SGRA_1034</name>
</gene>
<reference evidence="1 2" key="1">
    <citation type="journal article" date="2012" name="Stand. Genomic Sci.">
        <title>Complete genome sequencing and analysis of Saprospira grandis str. Lewin, a predatory marine bacterium.</title>
        <authorList>
            <person name="Saw J.H."/>
            <person name="Yuryev A."/>
            <person name="Kanbe M."/>
            <person name="Hou S."/>
            <person name="Young A.G."/>
            <person name="Aizawa S."/>
            <person name="Alam M."/>
        </authorList>
    </citation>
    <scope>NUCLEOTIDE SEQUENCE [LARGE SCALE GENOMIC DNA]</scope>
    <source>
        <strain evidence="1 2">Lewin</strain>
    </source>
</reference>
<evidence type="ECO:0000313" key="2">
    <source>
        <dbReference type="Proteomes" id="UP000007519"/>
    </source>
</evidence>
<dbReference type="EMBL" id="CP002831">
    <property type="protein sequence ID" value="AFC23769.1"/>
    <property type="molecule type" value="Genomic_DNA"/>
</dbReference>
<protein>
    <submittedName>
        <fullName evidence="1">Uncharacterized protein</fullName>
    </submittedName>
</protein>
<dbReference type="HOGENOM" id="CLU_2847348_0_0_10"/>
<evidence type="ECO:0000313" key="1">
    <source>
        <dbReference type="EMBL" id="AFC23769.1"/>
    </source>
</evidence>
<accession>H6L3C2</accession>
<dbReference type="STRING" id="984262.SGRA_1034"/>
<name>H6L3C2_SAPGL</name>
<keyword evidence="2" id="KW-1185">Reference proteome</keyword>
<dbReference type="Proteomes" id="UP000007519">
    <property type="component" value="Chromosome"/>
</dbReference>
<dbReference type="AlphaFoldDB" id="H6L3C2"/>
<sequence length="65" mass="7442">MGQSVAFAAALDELFICTFVRISHAINCFWQGDFLTKMQELQLLVILGGTENDFLPYFRGLLIKW</sequence>
<proteinExistence type="predicted"/>